<keyword evidence="2" id="KW-1185">Reference proteome</keyword>
<comment type="caution">
    <text evidence="1">The sequence shown here is derived from an EMBL/GenBank/DDBJ whole genome shotgun (WGS) entry which is preliminary data.</text>
</comment>
<sequence length="59" mass="6987">MANINCCEKVARHGRKNYRKLHSEVLSSNFILTYLEISKMKALFNQIQIQIDCIMQRDE</sequence>
<dbReference type="EMBL" id="JYDP01000134">
    <property type="protein sequence ID" value="KRZ05674.1"/>
    <property type="molecule type" value="Genomic_DNA"/>
</dbReference>
<evidence type="ECO:0000313" key="1">
    <source>
        <dbReference type="EMBL" id="KRZ05674.1"/>
    </source>
</evidence>
<dbReference type="AlphaFoldDB" id="A0A0V1H639"/>
<dbReference type="Proteomes" id="UP000055024">
    <property type="component" value="Unassembled WGS sequence"/>
</dbReference>
<accession>A0A0V1H639</accession>
<proteinExistence type="predicted"/>
<organism evidence="1 2">
    <name type="scientific">Trichinella zimbabwensis</name>
    <dbReference type="NCBI Taxonomy" id="268475"/>
    <lineage>
        <taxon>Eukaryota</taxon>
        <taxon>Metazoa</taxon>
        <taxon>Ecdysozoa</taxon>
        <taxon>Nematoda</taxon>
        <taxon>Enoplea</taxon>
        <taxon>Dorylaimia</taxon>
        <taxon>Trichinellida</taxon>
        <taxon>Trichinellidae</taxon>
        <taxon>Trichinella</taxon>
    </lineage>
</organism>
<evidence type="ECO:0000313" key="2">
    <source>
        <dbReference type="Proteomes" id="UP000055024"/>
    </source>
</evidence>
<reference evidence="1 2" key="1">
    <citation type="submission" date="2015-01" db="EMBL/GenBank/DDBJ databases">
        <title>Evolution of Trichinella species and genotypes.</title>
        <authorList>
            <person name="Korhonen P.K."/>
            <person name="Edoardo P."/>
            <person name="Giuseppe L.R."/>
            <person name="Gasser R.B."/>
        </authorList>
    </citation>
    <scope>NUCLEOTIDE SEQUENCE [LARGE SCALE GENOMIC DNA]</scope>
    <source>
        <strain evidence="1">ISS1029</strain>
    </source>
</reference>
<name>A0A0V1H639_9BILA</name>
<gene>
    <name evidence="1" type="ORF">T11_3188</name>
</gene>
<protein>
    <submittedName>
        <fullName evidence="1">Uncharacterized protein</fullName>
    </submittedName>
</protein>